<evidence type="ECO:0000259" key="18">
    <source>
        <dbReference type="PROSITE" id="PS50142"/>
    </source>
</evidence>
<dbReference type="GO" id="GO:0008033">
    <property type="term" value="P:tRNA processing"/>
    <property type="evidence" value="ECO:0007669"/>
    <property type="project" value="UniProtKB-KW"/>
</dbReference>
<dbReference type="GO" id="GO:0003725">
    <property type="term" value="F:double-stranded RNA binding"/>
    <property type="evidence" value="ECO:0007669"/>
    <property type="project" value="TreeGrafter"/>
</dbReference>
<evidence type="ECO:0000256" key="12">
    <source>
        <dbReference type="ARBA" id="ARBA00022801"/>
    </source>
</evidence>
<feature type="domain" description="RNase III" evidence="18">
    <location>
        <begin position="1"/>
        <end position="127"/>
    </location>
</feature>
<dbReference type="PROSITE" id="PS00517">
    <property type="entry name" value="RNASE_3_1"/>
    <property type="match status" value="1"/>
</dbReference>
<feature type="binding site" evidence="15">
    <location>
        <position position="40"/>
    </location>
    <ligand>
        <name>Mg(2+)</name>
        <dbReference type="ChEBI" id="CHEBI:18420"/>
    </ligand>
</feature>
<keyword evidence="12 15" id="KW-0378">Hydrolase</keyword>
<evidence type="ECO:0000256" key="1">
    <source>
        <dbReference type="ARBA" id="ARBA00000109"/>
    </source>
</evidence>
<protein>
    <recommendedName>
        <fullName evidence="15">Ribonuclease 3</fullName>
        <ecNumber evidence="15">3.1.26.3</ecNumber>
    </recommendedName>
    <alternativeName>
        <fullName evidence="15">Ribonuclease III</fullName>
        <shortName evidence="15">RNase III</shortName>
    </alternativeName>
</protein>
<evidence type="ECO:0000256" key="6">
    <source>
        <dbReference type="ARBA" id="ARBA00022552"/>
    </source>
</evidence>
<dbReference type="SMART" id="SM00535">
    <property type="entry name" value="RIBOc"/>
    <property type="match status" value="1"/>
</dbReference>
<evidence type="ECO:0000256" key="13">
    <source>
        <dbReference type="ARBA" id="ARBA00022842"/>
    </source>
</evidence>
<dbReference type="GO" id="GO:0019843">
    <property type="term" value="F:rRNA binding"/>
    <property type="evidence" value="ECO:0007669"/>
    <property type="project" value="UniProtKB-KW"/>
</dbReference>
<keyword evidence="7 15" id="KW-0507">mRNA processing</keyword>
<evidence type="ECO:0000256" key="3">
    <source>
        <dbReference type="ARBA" id="ARBA00010183"/>
    </source>
</evidence>
<evidence type="ECO:0000313" key="20">
    <source>
        <dbReference type="Proteomes" id="UP000178964"/>
    </source>
</evidence>
<dbReference type="Pfam" id="PF00035">
    <property type="entry name" value="dsrm"/>
    <property type="match status" value="1"/>
</dbReference>
<keyword evidence="6 15" id="KW-0698">rRNA processing</keyword>
<dbReference type="EMBL" id="MEVK01000011">
    <property type="protein sequence ID" value="OGC59665.1"/>
    <property type="molecule type" value="Genomic_DNA"/>
</dbReference>
<keyword evidence="10 15" id="KW-0479">Metal-binding</keyword>
<keyword evidence="11 15" id="KW-0255">Endonuclease</keyword>
<comment type="caution">
    <text evidence="19">The sequence shown here is derived from an EMBL/GenBank/DDBJ whole genome shotgun (WGS) entry which is preliminary data.</text>
</comment>
<feature type="binding site" evidence="15">
    <location>
        <position position="113"/>
    </location>
    <ligand>
        <name>Mg(2+)</name>
        <dbReference type="ChEBI" id="CHEBI:18420"/>
    </ligand>
</feature>
<keyword evidence="8 15" id="KW-0819">tRNA processing</keyword>
<dbReference type="EC" id="3.1.26.3" evidence="15"/>
<comment type="subunit">
    <text evidence="4 15">Homodimer.</text>
</comment>
<feature type="region of interest" description="Disordered" evidence="16">
    <location>
        <begin position="204"/>
        <end position="225"/>
    </location>
</feature>
<dbReference type="Gene3D" id="3.30.160.20">
    <property type="match status" value="1"/>
</dbReference>
<keyword evidence="9 15" id="KW-0540">Nuclease</keyword>
<dbReference type="Pfam" id="PF14622">
    <property type="entry name" value="Ribonucleas_3_3"/>
    <property type="match status" value="1"/>
</dbReference>
<sequence>MDLVSQEEFGNSEIFHNAFIHRSYLNEHLDFNKLSNERLEFLGDAVLQFLTSQFLYATYPTDNEGRLTHYRSSLVNTVSLANISREMGLGKYLKMAKGEEASGGRDREYILANTFESLLGGLFLEKGLPSCKALLEKVLFPKLTTIIVEKRFKDYKSLFQEKAQEEFGLTPIYTLASEVGPDHEKIFTVNIVVGEQVYGEGIGSSKQKAEQDAAQKALENKWPQK</sequence>
<comment type="cofactor">
    <cofactor evidence="15">
        <name>Mg(2+)</name>
        <dbReference type="ChEBI" id="CHEBI:18420"/>
    </cofactor>
</comment>
<proteinExistence type="inferred from homology"/>
<dbReference type="GO" id="GO:0010468">
    <property type="term" value="P:regulation of gene expression"/>
    <property type="evidence" value="ECO:0007669"/>
    <property type="project" value="TreeGrafter"/>
</dbReference>
<dbReference type="Gene3D" id="1.10.1520.10">
    <property type="entry name" value="Ribonuclease III domain"/>
    <property type="match status" value="1"/>
</dbReference>
<dbReference type="STRING" id="1802627.A3A70_01760"/>
<dbReference type="FunFam" id="3.30.160.20:FF:000003">
    <property type="entry name" value="Ribonuclease 3"/>
    <property type="match status" value="1"/>
</dbReference>
<dbReference type="GO" id="GO:0004525">
    <property type="term" value="F:ribonuclease III activity"/>
    <property type="evidence" value="ECO:0007669"/>
    <property type="project" value="UniProtKB-UniRule"/>
</dbReference>
<dbReference type="FunFam" id="1.10.1520.10:FF:000001">
    <property type="entry name" value="Ribonuclease 3"/>
    <property type="match status" value="1"/>
</dbReference>
<dbReference type="SMART" id="SM00358">
    <property type="entry name" value="DSRM"/>
    <property type="match status" value="1"/>
</dbReference>
<comment type="catalytic activity">
    <reaction evidence="1 15">
        <text>Endonucleolytic cleavage to 5'-phosphomonoester.</text>
        <dbReference type="EC" id="3.1.26.3"/>
    </reaction>
</comment>
<evidence type="ECO:0000256" key="8">
    <source>
        <dbReference type="ARBA" id="ARBA00022694"/>
    </source>
</evidence>
<dbReference type="PROSITE" id="PS50137">
    <property type="entry name" value="DS_RBD"/>
    <property type="match status" value="1"/>
</dbReference>
<dbReference type="SUPFAM" id="SSF54768">
    <property type="entry name" value="dsRNA-binding domain-like"/>
    <property type="match status" value="1"/>
</dbReference>
<feature type="domain" description="DRBM" evidence="17">
    <location>
        <begin position="154"/>
        <end position="219"/>
    </location>
</feature>
<reference evidence="19 20" key="1">
    <citation type="journal article" date="2016" name="Nat. Commun.">
        <title>Thousands of microbial genomes shed light on interconnected biogeochemical processes in an aquifer system.</title>
        <authorList>
            <person name="Anantharaman K."/>
            <person name="Brown C.T."/>
            <person name="Hug L.A."/>
            <person name="Sharon I."/>
            <person name="Castelle C.J."/>
            <person name="Probst A.J."/>
            <person name="Thomas B.C."/>
            <person name="Singh A."/>
            <person name="Wilkins M.J."/>
            <person name="Karaoz U."/>
            <person name="Brodie E.L."/>
            <person name="Williams K.H."/>
            <person name="Hubbard S.S."/>
            <person name="Banfield J.F."/>
        </authorList>
    </citation>
    <scope>NUCLEOTIDE SEQUENCE [LARGE SCALE GENOMIC DNA]</scope>
</reference>
<keyword evidence="5 15" id="KW-0963">Cytoplasm</keyword>
<evidence type="ECO:0000259" key="17">
    <source>
        <dbReference type="PROSITE" id="PS50137"/>
    </source>
</evidence>
<dbReference type="GO" id="GO:0006364">
    <property type="term" value="P:rRNA processing"/>
    <property type="evidence" value="ECO:0007669"/>
    <property type="project" value="UniProtKB-UniRule"/>
</dbReference>
<dbReference type="GO" id="GO:0046872">
    <property type="term" value="F:metal ion binding"/>
    <property type="evidence" value="ECO:0007669"/>
    <property type="project" value="UniProtKB-KW"/>
</dbReference>
<evidence type="ECO:0000256" key="5">
    <source>
        <dbReference type="ARBA" id="ARBA00022490"/>
    </source>
</evidence>
<comment type="subcellular location">
    <subcellularLocation>
        <location evidence="2 15">Cytoplasm</location>
    </subcellularLocation>
</comment>
<dbReference type="GO" id="GO:0005737">
    <property type="term" value="C:cytoplasm"/>
    <property type="evidence" value="ECO:0007669"/>
    <property type="project" value="UniProtKB-SubCell"/>
</dbReference>
<dbReference type="AlphaFoldDB" id="A0A1F4VRJ2"/>
<dbReference type="GO" id="GO:0006397">
    <property type="term" value="P:mRNA processing"/>
    <property type="evidence" value="ECO:0007669"/>
    <property type="project" value="UniProtKB-UniRule"/>
</dbReference>
<dbReference type="CDD" id="cd00593">
    <property type="entry name" value="RIBOc"/>
    <property type="match status" value="1"/>
</dbReference>
<evidence type="ECO:0000256" key="15">
    <source>
        <dbReference type="HAMAP-Rule" id="MF_00104"/>
    </source>
</evidence>
<evidence type="ECO:0000256" key="9">
    <source>
        <dbReference type="ARBA" id="ARBA00022722"/>
    </source>
</evidence>
<keyword evidence="13 15" id="KW-0460">Magnesium</keyword>
<dbReference type="HAMAP" id="MF_00104">
    <property type="entry name" value="RNase_III"/>
    <property type="match status" value="1"/>
</dbReference>
<evidence type="ECO:0000256" key="11">
    <source>
        <dbReference type="ARBA" id="ARBA00022759"/>
    </source>
</evidence>
<name>A0A1F4VRJ2_UNCKA</name>
<dbReference type="InterPro" id="IPR011907">
    <property type="entry name" value="RNase_III"/>
</dbReference>
<feature type="binding site" evidence="15">
    <location>
        <position position="116"/>
    </location>
    <ligand>
        <name>Mg(2+)</name>
        <dbReference type="ChEBI" id="CHEBI:18420"/>
    </ligand>
</feature>
<evidence type="ECO:0000256" key="14">
    <source>
        <dbReference type="ARBA" id="ARBA00022884"/>
    </source>
</evidence>
<dbReference type="PANTHER" id="PTHR11207">
    <property type="entry name" value="RIBONUCLEASE III"/>
    <property type="match status" value="1"/>
</dbReference>
<keyword evidence="14 15" id="KW-0694">RNA-binding</keyword>
<dbReference type="CDD" id="cd10845">
    <property type="entry name" value="DSRM_RNAse_III_family"/>
    <property type="match status" value="1"/>
</dbReference>
<feature type="active site" evidence="15">
    <location>
        <position position="116"/>
    </location>
</feature>
<evidence type="ECO:0000313" key="19">
    <source>
        <dbReference type="EMBL" id="OGC59665.1"/>
    </source>
</evidence>
<comment type="similarity">
    <text evidence="3">Belongs to the ribonuclease III family.</text>
</comment>
<dbReference type="InterPro" id="IPR036389">
    <property type="entry name" value="RNase_III_sf"/>
</dbReference>
<evidence type="ECO:0000256" key="7">
    <source>
        <dbReference type="ARBA" id="ARBA00022664"/>
    </source>
</evidence>
<organism evidence="19 20">
    <name type="scientific">candidate division WWE3 bacterium RIFCSPLOWO2_01_FULL_42_11</name>
    <dbReference type="NCBI Taxonomy" id="1802627"/>
    <lineage>
        <taxon>Bacteria</taxon>
        <taxon>Katanobacteria</taxon>
    </lineage>
</organism>
<evidence type="ECO:0000256" key="2">
    <source>
        <dbReference type="ARBA" id="ARBA00004496"/>
    </source>
</evidence>
<accession>A0A1F4VRJ2</accession>
<evidence type="ECO:0000256" key="4">
    <source>
        <dbReference type="ARBA" id="ARBA00011738"/>
    </source>
</evidence>
<keyword evidence="15" id="KW-0699">rRNA-binding</keyword>
<dbReference type="Proteomes" id="UP000178964">
    <property type="component" value="Unassembled WGS sequence"/>
</dbReference>
<comment type="function">
    <text evidence="15">Digests double-stranded RNA. Involved in the processing of primary rRNA transcript to yield the immediate precursors to the large and small rRNAs (23S and 16S). Processes some mRNAs, and tRNAs when they are encoded in the rRNA operon. Processes pre-crRNA and tracrRNA of type II CRISPR loci if present in the organism.</text>
</comment>
<evidence type="ECO:0000256" key="10">
    <source>
        <dbReference type="ARBA" id="ARBA00022723"/>
    </source>
</evidence>
<dbReference type="SUPFAM" id="SSF69065">
    <property type="entry name" value="RNase III domain-like"/>
    <property type="match status" value="1"/>
</dbReference>
<dbReference type="NCBIfam" id="TIGR02191">
    <property type="entry name" value="RNaseIII"/>
    <property type="match status" value="1"/>
</dbReference>
<evidence type="ECO:0000256" key="16">
    <source>
        <dbReference type="SAM" id="MobiDB-lite"/>
    </source>
</evidence>
<dbReference type="InterPro" id="IPR000999">
    <property type="entry name" value="RNase_III_dom"/>
</dbReference>
<dbReference type="GO" id="GO:0042802">
    <property type="term" value="F:identical protein binding"/>
    <property type="evidence" value="ECO:0007669"/>
    <property type="project" value="UniProtKB-ARBA"/>
</dbReference>
<feature type="active site" evidence="15">
    <location>
        <position position="44"/>
    </location>
</feature>
<dbReference type="InterPro" id="IPR014720">
    <property type="entry name" value="dsRBD_dom"/>
</dbReference>
<gene>
    <name evidence="15" type="primary">rnc</name>
    <name evidence="19" type="ORF">A3A70_01760</name>
</gene>
<dbReference type="PROSITE" id="PS50142">
    <property type="entry name" value="RNASE_3_2"/>
    <property type="match status" value="1"/>
</dbReference>
<dbReference type="PANTHER" id="PTHR11207:SF0">
    <property type="entry name" value="RIBONUCLEASE 3"/>
    <property type="match status" value="1"/>
</dbReference>